<dbReference type="InterPro" id="IPR041988">
    <property type="entry name" value="Ribosomal_uL24_KOW"/>
</dbReference>
<evidence type="ECO:0000256" key="6">
    <source>
        <dbReference type="RuleBase" id="RU003477"/>
    </source>
</evidence>
<dbReference type="Proteomes" id="UP001595536">
    <property type="component" value="Unassembled WGS sequence"/>
</dbReference>
<reference evidence="9" key="1">
    <citation type="journal article" date="2019" name="Int. J. Syst. Evol. Microbiol.">
        <title>The Global Catalogue of Microorganisms (GCM) 10K type strain sequencing project: providing services to taxonomists for standard genome sequencing and annotation.</title>
        <authorList>
            <consortium name="The Broad Institute Genomics Platform"/>
            <consortium name="The Broad Institute Genome Sequencing Center for Infectious Disease"/>
            <person name="Wu L."/>
            <person name="Ma J."/>
        </authorList>
    </citation>
    <scope>NUCLEOTIDE SEQUENCE [LARGE SCALE GENOMIC DNA]</scope>
    <source>
        <strain evidence="9">CCM 7941</strain>
    </source>
</reference>
<evidence type="ECO:0000256" key="4">
    <source>
        <dbReference type="ARBA" id="ARBA00035206"/>
    </source>
</evidence>
<dbReference type="PROSITE" id="PS01108">
    <property type="entry name" value="RIBOSOMAL_L24"/>
    <property type="match status" value="1"/>
</dbReference>
<dbReference type="HAMAP" id="MF_01326_B">
    <property type="entry name" value="Ribosomal_uL24_B"/>
    <property type="match status" value="1"/>
</dbReference>
<dbReference type="Pfam" id="PF00467">
    <property type="entry name" value="KOW"/>
    <property type="match status" value="1"/>
</dbReference>
<dbReference type="InterPro" id="IPR057264">
    <property type="entry name" value="Ribosomal_uL24_C"/>
</dbReference>
<dbReference type="InterPro" id="IPR008991">
    <property type="entry name" value="Translation_prot_SH3-like_sf"/>
</dbReference>
<dbReference type="Gene3D" id="2.30.30.30">
    <property type="match status" value="1"/>
</dbReference>
<sequence length="105" mass="11401">MAAKIKKGDKVVVLTGRDRGKTGEVIQVLPKEGRAIVRGVNLVKRHQRQTATTQGGIITREAPLHLSNIAIADPRDGKATRVGFRILEDGRKVRVAKRSGEVIDG</sequence>
<feature type="domain" description="KOW" evidence="7">
    <location>
        <begin position="4"/>
        <end position="31"/>
    </location>
</feature>
<keyword evidence="3 5" id="KW-0687">Ribonucleoprotein</keyword>
<dbReference type="InterPro" id="IPR005824">
    <property type="entry name" value="KOW"/>
</dbReference>
<accession>A0ABV7LGE9</accession>
<evidence type="ECO:0000259" key="7">
    <source>
        <dbReference type="SMART" id="SM00739"/>
    </source>
</evidence>
<dbReference type="PANTHER" id="PTHR12903">
    <property type="entry name" value="MITOCHONDRIAL RIBOSOMAL PROTEIN L24"/>
    <property type="match status" value="1"/>
</dbReference>
<comment type="function">
    <text evidence="5">One of the proteins that surrounds the polypeptide exit tunnel on the outside of the subunit.</text>
</comment>
<evidence type="ECO:0000313" key="9">
    <source>
        <dbReference type="Proteomes" id="UP001595536"/>
    </source>
</evidence>
<evidence type="ECO:0000256" key="2">
    <source>
        <dbReference type="ARBA" id="ARBA00022980"/>
    </source>
</evidence>
<evidence type="ECO:0000313" key="8">
    <source>
        <dbReference type="EMBL" id="MFC3266223.1"/>
    </source>
</evidence>
<dbReference type="GO" id="GO:0005840">
    <property type="term" value="C:ribosome"/>
    <property type="evidence" value="ECO:0007669"/>
    <property type="project" value="UniProtKB-KW"/>
</dbReference>
<keyword evidence="5" id="KW-0699">rRNA-binding</keyword>
<dbReference type="CDD" id="cd06089">
    <property type="entry name" value="KOW_RPL26"/>
    <property type="match status" value="1"/>
</dbReference>
<evidence type="ECO:0000256" key="5">
    <source>
        <dbReference type="HAMAP-Rule" id="MF_01326"/>
    </source>
</evidence>
<dbReference type="SMART" id="SM00739">
    <property type="entry name" value="KOW"/>
    <property type="match status" value="1"/>
</dbReference>
<comment type="subunit">
    <text evidence="5">Part of the 50S ribosomal subunit.</text>
</comment>
<organism evidence="8 9">
    <name type="scientific">Camelimonas abortus</name>
    <dbReference type="NCBI Taxonomy" id="1017184"/>
    <lineage>
        <taxon>Bacteria</taxon>
        <taxon>Pseudomonadati</taxon>
        <taxon>Pseudomonadota</taxon>
        <taxon>Alphaproteobacteria</taxon>
        <taxon>Hyphomicrobiales</taxon>
        <taxon>Chelatococcaceae</taxon>
        <taxon>Camelimonas</taxon>
    </lineage>
</organism>
<dbReference type="Pfam" id="PF17136">
    <property type="entry name" value="ribosomal_L24"/>
    <property type="match status" value="1"/>
</dbReference>
<proteinExistence type="inferred from homology"/>
<comment type="function">
    <text evidence="5">One of two assembly initiator proteins, it binds directly to the 5'-end of the 23S rRNA, where it nucleates assembly of the 50S subunit.</text>
</comment>
<protein>
    <recommendedName>
        <fullName evidence="4 5">Large ribosomal subunit protein uL24</fullName>
    </recommendedName>
</protein>
<dbReference type="InterPro" id="IPR005825">
    <property type="entry name" value="Ribosomal_uL24_CS"/>
</dbReference>
<evidence type="ECO:0000256" key="3">
    <source>
        <dbReference type="ARBA" id="ARBA00023274"/>
    </source>
</evidence>
<gene>
    <name evidence="5 8" type="primary">rplX</name>
    <name evidence="8" type="ORF">ACFOEX_07640</name>
</gene>
<evidence type="ECO:0000256" key="1">
    <source>
        <dbReference type="ARBA" id="ARBA00010618"/>
    </source>
</evidence>
<keyword evidence="5" id="KW-0694">RNA-binding</keyword>
<dbReference type="EMBL" id="JBHRUV010000031">
    <property type="protein sequence ID" value="MFC3266223.1"/>
    <property type="molecule type" value="Genomic_DNA"/>
</dbReference>
<name>A0ABV7LGE9_9HYPH</name>
<dbReference type="SUPFAM" id="SSF50104">
    <property type="entry name" value="Translation proteins SH3-like domain"/>
    <property type="match status" value="1"/>
</dbReference>
<dbReference type="InterPro" id="IPR014722">
    <property type="entry name" value="Rib_uL2_dom2"/>
</dbReference>
<dbReference type="RefSeq" id="WP_376828531.1">
    <property type="nucleotide sequence ID" value="NZ_JBHLWR010000002.1"/>
</dbReference>
<comment type="caution">
    <text evidence="8">The sequence shown here is derived from an EMBL/GenBank/DDBJ whole genome shotgun (WGS) entry which is preliminary data.</text>
</comment>
<dbReference type="NCBIfam" id="TIGR01079">
    <property type="entry name" value="rplX_bact"/>
    <property type="match status" value="1"/>
</dbReference>
<keyword evidence="9" id="KW-1185">Reference proteome</keyword>
<keyword evidence="2 5" id="KW-0689">Ribosomal protein</keyword>
<comment type="similarity">
    <text evidence="1 5 6">Belongs to the universal ribosomal protein uL24 family.</text>
</comment>
<dbReference type="InterPro" id="IPR003256">
    <property type="entry name" value="Ribosomal_uL24"/>
</dbReference>